<keyword evidence="3" id="KW-1185">Reference proteome</keyword>
<dbReference type="InterPro" id="IPR038117">
    <property type="entry name" value="BofC_C_sf"/>
</dbReference>
<sequence>MRAFSLWKQLKRKLRRNGRPMWTLGSILVMVLFGFNAGVIPTADAADPGLSSGSYSGSIQTADQWKKLEKAVLSIKQPMIVRIHRTYICGEEYRSLGMIPTDRALKIAKRPTVSFVRLNADSAAIPSLVLEERVSDLSEACKQRAVFGVDRAGRLTLYDGPPKKEKVVRTFYQLDVNFMESSLPEEEIKRLTNGIRIEDKETYYSVLSSFSDFAIDASRETMTP</sequence>
<evidence type="ECO:0000313" key="3">
    <source>
        <dbReference type="Proteomes" id="UP000609346"/>
    </source>
</evidence>
<accession>A0ABR8MUI4</accession>
<evidence type="ECO:0000313" key="2">
    <source>
        <dbReference type="EMBL" id="MBD3917779.1"/>
    </source>
</evidence>
<dbReference type="Pfam" id="PF08955">
    <property type="entry name" value="BofC_C"/>
    <property type="match status" value="1"/>
</dbReference>
<name>A0ABR8MUI4_9BACL</name>
<comment type="caution">
    <text evidence="2">The sequence shown here is derived from an EMBL/GenBank/DDBJ whole genome shotgun (WGS) entry which is preliminary data.</text>
</comment>
<dbReference type="InterPro" id="IPR015050">
    <property type="entry name" value="BofC_C"/>
</dbReference>
<protein>
    <submittedName>
        <fullName evidence="2">BofC C-terminal domain-containing protein</fullName>
    </submittedName>
</protein>
<proteinExistence type="predicted"/>
<reference evidence="2 3" key="1">
    <citation type="submission" date="2020-09" db="EMBL/GenBank/DDBJ databases">
        <title>Paenibacillus sp. strain PR3 16S rRNA gene Genome sequencing and assembly.</title>
        <authorList>
            <person name="Kim J."/>
        </authorList>
    </citation>
    <scope>NUCLEOTIDE SEQUENCE [LARGE SCALE GENOMIC DNA]</scope>
    <source>
        <strain evidence="2 3">PR3</strain>
    </source>
</reference>
<organism evidence="2 3">
    <name type="scientific">Paenibacillus terricola</name>
    <dbReference type="NCBI Taxonomy" id="2763503"/>
    <lineage>
        <taxon>Bacteria</taxon>
        <taxon>Bacillati</taxon>
        <taxon>Bacillota</taxon>
        <taxon>Bacilli</taxon>
        <taxon>Bacillales</taxon>
        <taxon>Paenibacillaceae</taxon>
        <taxon>Paenibacillus</taxon>
    </lineage>
</organism>
<dbReference type="EMBL" id="JACXZA010000001">
    <property type="protein sequence ID" value="MBD3917779.1"/>
    <property type="molecule type" value="Genomic_DNA"/>
</dbReference>
<evidence type="ECO:0000259" key="1">
    <source>
        <dbReference type="Pfam" id="PF08955"/>
    </source>
</evidence>
<feature type="domain" description="Bypass of forespore C C-terminal" evidence="1">
    <location>
        <begin position="136"/>
        <end position="211"/>
    </location>
</feature>
<gene>
    <name evidence="2" type="ORF">H8B09_03370</name>
</gene>
<dbReference type="RefSeq" id="WP_191202045.1">
    <property type="nucleotide sequence ID" value="NZ_JACXZA010000001.1"/>
</dbReference>
<dbReference type="Proteomes" id="UP000609346">
    <property type="component" value="Unassembled WGS sequence"/>
</dbReference>
<dbReference type="Gene3D" id="3.30.70.1740">
    <property type="entry name" value="Bypass-of-forespore C, C-terminal domain"/>
    <property type="match status" value="1"/>
</dbReference>